<reference evidence="2 3" key="1">
    <citation type="journal article" date="2019" name="Genome Biol. Evol.">
        <title>Insights into the evolution of the New World diploid cottons (Gossypium, subgenus Houzingenia) based on genome sequencing.</title>
        <authorList>
            <person name="Grover C.E."/>
            <person name="Arick M.A. 2nd"/>
            <person name="Thrash A."/>
            <person name="Conover J.L."/>
            <person name="Sanders W.S."/>
            <person name="Peterson D.G."/>
            <person name="Frelichowski J.E."/>
            <person name="Scheffler J.A."/>
            <person name="Scheffler B.E."/>
            <person name="Wendel J.F."/>
        </authorList>
    </citation>
    <scope>NUCLEOTIDE SEQUENCE [LARGE SCALE GENOMIC DNA]</scope>
    <source>
        <strain evidence="2">8</strain>
        <tissue evidence="2">Leaf</tissue>
    </source>
</reference>
<sequence>MEIGGMIGKVTKLDFNTDSRVRGQYACMEVFVNLSVVVMVILKKPVHQSHKPQGQKRRMLVERKTRRGTLDGTKKGNNSKGEKIRVRLVRCIGLEVYWIRV</sequence>
<proteinExistence type="predicted"/>
<dbReference type="AlphaFoldDB" id="A0A7J9EEB2"/>
<accession>A0A7J9EEB2</accession>
<feature type="region of interest" description="Disordered" evidence="1">
    <location>
        <begin position="47"/>
        <end position="79"/>
    </location>
</feature>
<evidence type="ECO:0000313" key="3">
    <source>
        <dbReference type="Proteomes" id="UP000593568"/>
    </source>
</evidence>
<protein>
    <submittedName>
        <fullName evidence="2">Uncharacterized protein</fullName>
    </submittedName>
</protein>
<evidence type="ECO:0000313" key="2">
    <source>
        <dbReference type="EMBL" id="MBA0771168.1"/>
    </source>
</evidence>
<dbReference type="Proteomes" id="UP000593568">
    <property type="component" value="Unassembled WGS sequence"/>
</dbReference>
<feature type="compositionally biased region" description="Basic residues" evidence="1">
    <location>
        <begin position="47"/>
        <end position="58"/>
    </location>
</feature>
<comment type="caution">
    <text evidence="2">The sequence shown here is derived from an EMBL/GenBank/DDBJ whole genome shotgun (WGS) entry which is preliminary data.</text>
</comment>
<name>A0A7J9EEB2_9ROSI</name>
<dbReference type="EMBL" id="JABEZW010000007">
    <property type="protein sequence ID" value="MBA0771168.1"/>
    <property type="molecule type" value="Genomic_DNA"/>
</dbReference>
<keyword evidence="3" id="KW-1185">Reference proteome</keyword>
<gene>
    <name evidence="2" type="ORF">Gotri_019680</name>
</gene>
<organism evidence="2 3">
    <name type="scientific">Gossypium trilobum</name>
    <dbReference type="NCBI Taxonomy" id="34281"/>
    <lineage>
        <taxon>Eukaryota</taxon>
        <taxon>Viridiplantae</taxon>
        <taxon>Streptophyta</taxon>
        <taxon>Embryophyta</taxon>
        <taxon>Tracheophyta</taxon>
        <taxon>Spermatophyta</taxon>
        <taxon>Magnoliopsida</taxon>
        <taxon>eudicotyledons</taxon>
        <taxon>Gunneridae</taxon>
        <taxon>Pentapetalae</taxon>
        <taxon>rosids</taxon>
        <taxon>malvids</taxon>
        <taxon>Malvales</taxon>
        <taxon>Malvaceae</taxon>
        <taxon>Malvoideae</taxon>
        <taxon>Gossypium</taxon>
    </lineage>
</organism>
<evidence type="ECO:0000256" key="1">
    <source>
        <dbReference type="SAM" id="MobiDB-lite"/>
    </source>
</evidence>
<feature type="compositionally biased region" description="Basic and acidic residues" evidence="1">
    <location>
        <begin position="59"/>
        <end position="79"/>
    </location>
</feature>
<feature type="non-terminal residue" evidence="2">
    <location>
        <position position="1"/>
    </location>
</feature>